<gene>
    <name evidence="1" type="ORF">MTE01_28650</name>
</gene>
<reference evidence="1 2" key="1">
    <citation type="submission" date="2019-06" db="EMBL/GenBank/DDBJ databases">
        <title>Whole genome shotgun sequence of Microbacterium testaceum NBRC 12675.</title>
        <authorList>
            <person name="Hosoyama A."/>
            <person name="Uohara A."/>
            <person name="Ohji S."/>
            <person name="Ichikawa N."/>
        </authorList>
    </citation>
    <scope>NUCLEOTIDE SEQUENCE [LARGE SCALE GENOMIC DNA]</scope>
    <source>
        <strain evidence="1 2">NBRC 12675</strain>
    </source>
</reference>
<comment type="caution">
    <text evidence="1">The sequence shown here is derived from an EMBL/GenBank/DDBJ whole genome shotgun (WGS) entry which is preliminary data.</text>
</comment>
<protein>
    <submittedName>
        <fullName evidence="1">Uncharacterized protein</fullName>
    </submittedName>
</protein>
<dbReference type="OrthoDB" id="9995991at2"/>
<name>A0A4Y3QS97_MICTE</name>
<dbReference type="AlphaFoldDB" id="A0A4Y3QS97"/>
<accession>A0A4Y3QS97</accession>
<dbReference type="EMBL" id="BJML01000011">
    <property type="protein sequence ID" value="GEB46920.1"/>
    <property type="molecule type" value="Genomic_DNA"/>
</dbReference>
<organism evidence="1 2">
    <name type="scientific">Microbacterium testaceum</name>
    <name type="common">Aureobacterium testaceum</name>
    <name type="synonym">Brevibacterium testaceum</name>
    <dbReference type="NCBI Taxonomy" id="2033"/>
    <lineage>
        <taxon>Bacteria</taxon>
        <taxon>Bacillati</taxon>
        <taxon>Actinomycetota</taxon>
        <taxon>Actinomycetes</taxon>
        <taxon>Micrococcales</taxon>
        <taxon>Microbacteriaceae</taxon>
        <taxon>Microbacterium</taxon>
    </lineage>
</organism>
<proteinExistence type="predicted"/>
<sequence>MTSLTLRAAPASAPGRAVTVVTSSDRASLIVGGEVTVEAHAGRSRDLDAIVAAWQDAGPVPSAHARAKYRLRRSWPTLANALDRAAST</sequence>
<dbReference type="Proteomes" id="UP000319525">
    <property type="component" value="Unassembled WGS sequence"/>
</dbReference>
<dbReference type="GeneID" id="57145548"/>
<evidence type="ECO:0000313" key="1">
    <source>
        <dbReference type="EMBL" id="GEB46920.1"/>
    </source>
</evidence>
<dbReference type="RefSeq" id="WP_141378140.1">
    <property type="nucleotide sequence ID" value="NZ_BJML01000011.1"/>
</dbReference>
<evidence type="ECO:0000313" key="2">
    <source>
        <dbReference type="Proteomes" id="UP000319525"/>
    </source>
</evidence>